<proteinExistence type="predicted"/>
<name>A0A9P4TRQ1_9PLEO</name>
<protein>
    <submittedName>
        <fullName evidence="1">Uncharacterized protein</fullName>
    </submittedName>
</protein>
<dbReference type="AlphaFoldDB" id="A0A9P4TRQ1"/>
<comment type="caution">
    <text evidence="1">The sequence shown here is derived from an EMBL/GenBank/DDBJ whole genome shotgun (WGS) entry which is preliminary data.</text>
</comment>
<dbReference type="OrthoDB" id="1393670at2759"/>
<reference evidence="2" key="1">
    <citation type="journal article" date="2020" name="Stud. Mycol.">
        <title>101 Dothideomycetes genomes: A test case for predicting lifestyles and emergence of pathogens.</title>
        <authorList>
            <person name="Haridas S."/>
            <person name="Albert R."/>
            <person name="Binder M."/>
            <person name="Bloem J."/>
            <person name="LaButti K."/>
            <person name="Salamov A."/>
            <person name="Andreopoulos B."/>
            <person name="Baker S."/>
            <person name="Barry K."/>
            <person name="Bills G."/>
            <person name="Bluhm B."/>
            <person name="Cannon C."/>
            <person name="Castanera R."/>
            <person name="Culley D."/>
            <person name="Daum C."/>
            <person name="Ezra D."/>
            <person name="Gonzalez J."/>
            <person name="Henrissat B."/>
            <person name="Kuo A."/>
            <person name="Liang C."/>
            <person name="Lipzen A."/>
            <person name="Lutzoni F."/>
            <person name="Magnuson J."/>
            <person name="Mondo S."/>
            <person name="Nolan M."/>
            <person name="Ohm R."/>
            <person name="Pangilinan J."/>
            <person name="Park H.-J."/>
            <person name="Ramirez L."/>
            <person name="Alfaro M."/>
            <person name="Sun H."/>
            <person name="Tritt A."/>
            <person name="Yoshinaga Y."/>
            <person name="Zwiers L.-H."/>
            <person name="Turgeon B."/>
            <person name="Goodwin S."/>
            <person name="Spatafora J."/>
            <person name="Crous P."/>
            <person name="Grigoriev I."/>
        </authorList>
    </citation>
    <scope>NUCLEOTIDE SEQUENCE [LARGE SCALE GENOMIC DNA]</scope>
    <source>
        <strain evidence="2">CBS 304.66</strain>
    </source>
</reference>
<gene>
    <name evidence="1" type="ORF">CC78DRAFT_573220</name>
</gene>
<dbReference type="EMBL" id="ML986578">
    <property type="protein sequence ID" value="KAF2270863.1"/>
    <property type="molecule type" value="Genomic_DNA"/>
</dbReference>
<evidence type="ECO:0000313" key="2">
    <source>
        <dbReference type="Proteomes" id="UP000800093"/>
    </source>
</evidence>
<sequence length="94" mass="10889">MTQTKFHALPSREVYAVRKLASIAETLEDIANGNILLYLPGVRGIFPNGLLIMDDFANSRYLILGTDYFRSDPIWKHRRHRDDRETKSGFDYEA</sequence>
<evidence type="ECO:0000313" key="1">
    <source>
        <dbReference type="EMBL" id="KAF2270863.1"/>
    </source>
</evidence>
<accession>A0A9P4TRQ1</accession>
<dbReference type="Proteomes" id="UP000800093">
    <property type="component" value="Unassembled WGS sequence"/>
</dbReference>
<keyword evidence="2" id="KW-1185">Reference proteome</keyword>
<organism evidence="1 2">
    <name type="scientific">Lojkania enalia</name>
    <dbReference type="NCBI Taxonomy" id="147567"/>
    <lineage>
        <taxon>Eukaryota</taxon>
        <taxon>Fungi</taxon>
        <taxon>Dikarya</taxon>
        <taxon>Ascomycota</taxon>
        <taxon>Pezizomycotina</taxon>
        <taxon>Dothideomycetes</taxon>
        <taxon>Pleosporomycetidae</taxon>
        <taxon>Pleosporales</taxon>
        <taxon>Pleosporales incertae sedis</taxon>
        <taxon>Lojkania</taxon>
    </lineage>
</organism>